<dbReference type="AlphaFoldDB" id="A0A8S1H441"/>
<dbReference type="InterPro" id="IPR036249">
    <property type="entry name" value="Thioredoxin-like_sf"/>
</dbReference>
<gene>
    <name evidence="7" type="ORF">CAUJ_LOCUS6204</name>
</gene>
<dbReference type="PANTHER" id="PTHR12811:SF0">
    <property type="entry name" value="VACUOLAR PROTEIN SORTING-ASSOCIATED PROTEIN 16 HOMOLOG"/>
    <property type="match status" value="1"/>
</dbReference>
<dbReference type="GO" id="GO:0003779">
    <property type="term" value="F:actin binding"/>
    <property type="evidence" value="ECO:0007669"/>
    <property type="project" value="TreeGrafter"/>
</dbReference>
<feature type="domain" description="Vps16 C-terminal" evidence="5">
    <location>
        <begin position="758"/>
        <end position="1052"/>
    </location>
</feature>
<feature type="domain" description="Vps16 N-terminal" evidence="6">
    <location>
        <begin position="259"/>
        <end position="647"/>
    </location>
</feature>
<dbReference type="GO" id="GO:0006886">
    <property type="term" value="P:intracellular protein transport"/>
    <property type="evidence" value="ECO:0007669"/>
    <property type="project" value="InterPro"/>
</dbReference>
<reference evidence="7" key="1">
    <citation type="submission" date="2020-10" db="EMBL/GenBank/DDBJ databases">
        <authorList>
            <person name="Kikuchi T."/>
        </authorList>
    </citation>
    <scope>NUCLEOTIDE SEQUENCE</scope>
    <source>
        <strain evidence="7">NKZ352</strain>
    </source>
</reference>
<keyword evidence="8" id="KW-1185">Reference proteome</keyword>
<dbReference type="CDD" id="cd02989">
    <property type="entry name" value="Phd_like_TxnDC9"/>
    <property type="match status" value="1"/>
</dbReference>
<dbReference type="SUPFAM" id="SSF52833">
    <property type="entry name" value="Thioredoxin-like"/>
    <property type="match status" value="1"/>
</dbReference>
<dbReference type="EMBL" id="CAJGYM010000015">
    <property type="protein sequence ID" value="CAD6190285.1"/>
    <property type="molecule type" value="Genomic_DNA"/>
</dbReference>
<dbReference type="Proteomes" id="UP000835052">
    <property type="component" value="Unassembled WGS sequence"/>
</dbReference>
<dbReference type="InterPro" id="IPR016534">
    <property type="entry name" value="VPS16"/>
</dbReference>
<dbReference type="Gene3D" id="3.40.30.10">
    <property type="entry name" value="Glutaredoxin"/>
    <property type="match status" value="1"/>
</dbReference>
<keyword evidence="3" id="KW-0175">Coiled coil</keyword>
<comment type="caution">
    <text evidence="7">The sequence shown here is derived from an EMBL/GenBank/DDBJ whole genome shotgun (WGS) entry which is preliminary data.</text>
</comment>
<dbReference type="GO" id="GO:0042144">
    <property type="term" value="P:vacuole fusion, non-autophagic"/>
    <property type="evidence" value="ECO:0007669"/>
    <property type="project" value="TreeGrafter"/>
</dbReference>
<dbReference type="InterPro" id="IPR006926">
    <property type="entry name" value="Vps16_N"/>
</dbReference>
<dbReference type="InterPro" id="IPR006925">
    <property type="entry name" value="Vps16_C"/>
</dbReference>
<evidence type="ECO:0000259" key="5">
    <source>
        <dbReference type="Pfam" id="PF04840"/>
    </source>
</evidence>
<evidence type="ECO:0000256" key="3">
    <source>
        <dbReference type="SAM" id="Coils"/>
    </source>
</evidence>
<protein>
    <recommendedName>
        <fullName evidence="2">Vacuolar protein sorting-associated protein 16 homolog</fullName>
    </recommendedName>
</protein>
<accession>A0A8S1H441</accession>
<dbReference type="GO" id="GO:0016197">
    <property type="term" value="P:endosomal transport"/>
    <property type="evidence" value="ECO:0007669"/>
    <property type="project" value="TreeGrafter"/>
</dbReference>
<feature type="coiled-coil region" evidence="3">
    <location>
        <begin position="11"/>
        <end position="38"/>
    </location>
</feature>
<dbReference type="Pfam" id="PF04840">
    <property type="entry name" value="Vps16_C"/>
    <property type="match status" value="1"/>
</dbReference>
<evidence type="ECO:0000259" key="6">
    <source>
        <dbReference type="Pfam" id="PF04841"/>
    </source>
</evidence>
<proteinExistence type="inferred from homology"/>
<evidence type="ECO:0000313" key="8">
    <source>
        <dbReference type="Proteomes" id="UP000835052"/>
    </source>
</evidence>
<sequence length="1071" mass="121666">MASNALGEQLAANLMKAAQVLEEQLDSEMNKLENLDEDDLEVIRRKRIEQMKKAQQARVEMLSQGHGKYEEVADEKDFFEATKKSNKVVCLFYLPSNFRCKIVDKHFEILAKRHIGTRFIKIDAEKAHFLTSRLNIRVIPTIAIVLNQQTVDYIRGFDDLGGKDEFTTEVLESRLAKSEVLTIEKKRVEPQKKKIIRSGHGEYDNEEDCKQVMSVTEGKKPSVSEVFPEEIEENEVNEDKVLCKEDTSWIDVGDVKFGFTTQYENVPQLQLQNAVHFAACSYSGPIALAHTQTTSTWFVSIRTCSGRILKRKLEIPDAFAIEWTRGHCLLVVNNRGNATIYSSLGEQISDFFFSTNIRELRSLKTFVTSSDSGAAILDNEERIFVVNSVAEPVVWSMNSPTKEKPTTWTVFQPQQLLTRVLFVVGSQFYMGSQGEELAIQPQAAAWAISPCDYVQSVVNEARDRIALLTSTDKVQVVSADLEIIYASLRISQHEVSNCLSFGWVTSNGLFAQLSPSSVLLINYSDISEEEAIVYERPFKSSRIGVECDGIRVFEEDRVEFITVANDAQRAVLGVASAADGALLHEAAQWLSTPKSHQSYEYAMQIRDMKSAIDDCISSASEAWQTPLQKMLLKAARFGMAFTTSSYDTANFMRVIRELRALNELHSSRTGIPLTHHQLRAIGETCMINRLIDMGAYGVAVRVAQWLCGESSEYVDRVLMEWVRRAIRQMANSPQRYEKQPMIELEEKLSKKLLQFPHVSIADAARRAIDEKLPQLARLFIRRETDDSNHVRILLQLDDVPAALERAANAQRPQLIHQVVRHLMTGQRRAEYELAIRKIPLAQCLYQDLVRQESDGKGAGRQMLALLEQASDFERQTLYHLDAAQKEKNPSERLNSLRRAKDAAHSLGDRAIEEIINDVTAFTPSQIERRQTHMSIRDTVLEYAHDAQKIAQIRHQVKLSEKQVYLWTIEGLVKNGRMEQLFDMAQRKSPVGYVPFIKACIRYKRPEECKKYLAKVHGYADLVAANIAMKNYVEAAKMAFDRRDRETLQAIFLKSHEDPASYGKVAQLIRSL</sequence>
<evidence type="ECO:0000256" key="2">
    <source>
        <dbReference type="ARBA" id="ARBA00017947"/>
    </source>
</evidence>
<evidence type="ECO:0000259" key="4">
    <source>
        <dbReference type="Pfam" id="PF00085"/>
    </source>
</evidence>
<dbReference type="Pfam" id="PF00085">
    <property type="entry name" value="Thioredoxin"/>
    <property type="match status" value="1"/>
</dbReference>
<organism evidence="7 8">
    <name type="scientific">Caenorhabditis auriculariae</name>
    <dbReference type="NCBI Taxonomy" id="2777116"/>
    <lineage>
        <taxon>Eukaryota</taxon>
        <taxon>Metazoa</taxon>
        <taxon>Ecdysozoa</taxon>
        <taxon>Nematoda</taxon>
        <taxon>Chromadorea</taxon>
        <taxon>Rhabditida</taxon>
        <taxon>Rhabditina</taxon>
        <taxon>Rhabditomorpha</taxon>
        <taxon>Rhabditoidea</taxon>
        <taxon>Rhabditidae</taxon>
        <taxon>Peloderinae</taxon>
        <taxon>Caenorhabditis</taxon>
    </lineage>
</organism>
<dbReference type="PANTHER" id="PTHR12811">
    <property type="entry name" value="VACUOLAR PROTEIN SORTING VPS16"/>
    <property type="match status" value="1"/>
</dbReference>
<comment type="similarity">
    <text evidence="1">Belongs to the VPS16 family.</text>
</comment>
<feature type="domain" description="Thioredoxin" evidence="4">
    <location>
        <begin position="74"/>
        <end position="156"/>
    </location>
</feature>
<evidence type="ECO:0000313" key="7">
    <source>
        <dbReference type="EMBL" id="CAD6190285.1"/>
    </source>
</evidence>
<dbReference type="OrthoDB" id="1792at2759"/>
<dbReference type="InterPro" id="IPR013766">
    <property type="entry name" value="Thioredoxin_domain"/>
</dbReference>
<dbReference type="GO" id="GO:0030897">
    <property type="term" value="C:HOPS complex"/>
    <property type="evidence" value="ECO:0007669"/>
    <property type="project" value="TreeGrafter"/>
</dbReference>
<evidence type="ECO:0000256" key="1">
    <source>
        <dbReference type="ARBA" id="ARBA00009250"/>
    </source>
</evidence>
<dbReference type="Pfam" id="PF04841">
    <property type="entry name" value="Vps16_N"/>
    <property type="match status" value="1"/>
</dbReference>
<dbReference type="GO" id="GO:0005768">
    <property type="term" value="C:endosome"/>
    <property type="evidence" value="ECO:0007669"/>
    <property type="project" value="TreeGrafter"/>
</dbReference>
<name>A0A8S1H441_9PELO</name>
<dbReference type="GO" id="GO:0005765">
    <property type="term" value="C:lysosomal membrane"/>
    <property type="evidence" value="ECO:0007669"/>
    <property type="project" value="TreeGrafter"/>
</dbReference>